<evidence type="ECO:0000256" key="9">
    <source>
        <dbReference type="ARBA" id="ARBA00023004"/>
    </source>
</evidence>
<dbReference type="InterPro" id="IPR058240">
    <property type="entry name" value="rSAM_sf"/>
</dbReference>
<dbReference type="InterPro" id="IPR027492">
    <property type="entry name" value="RNA_MTrfase_RlmN"/>
</dbReference>
<dbReference type="CDD" id="cd01335">
    <property type="entry name" value="Radical_SAM"/>
    <property type="match status" value="1"/>
</dbReference>
<dbReference type="EMBL" id="MHKQ01000007">
    <property type="protein sequence ID" value="OGY94499.1"/>
    <property type="molecule type" value="Genomic_DNA"/>
</dbReference>
<keyword evidence="2 11" id="KW-0004">4Fe-4S</keyword>
<evidence type="ECO:0000256" key="10">
    <source>
        <dbReference type="ARBA" id="ARBA00023014"/>
    </source>
</evidence>
<dbReference type="EC" id="2.1.1.192" evidence="11"/>
<feature type="binding site" evidence="11">
    <location>
        <position position="281"/>
    </location>
    <ligand>
        <name>S-adenosyl-L-methionine</name>
        <dbReference type="ChEBI" id="CHEBI:59789"/>
    </ligand>
</feature>
<evidence type="ECO:0000256" key="1">
    <source>
        <dbReference type="ARBA" id="ARBA00004496"/>
    </source>
</evidence>
<feature type="binding site" evidence="11">
    <location>
        <position position="102"/>
    </location>
    <ligand>
        <name>[4Fe-4S] cluster</name>
        <dbReference type="ChEBI" id="CHEBI:49883"/>
        <note>4Fe-4S-S-AdoMet</note>
    </ligand>
</feature>
<dbReference type="GO" id="GO:0070475">
    <property type="term" value="P:rRNA base methylation"/>
    <property type="evidence" value="ECO:0007669"/>
    <property type="project" value="UniProtKB-UniRule"/>
</dbReference>
<dbReference type="SUPFAM" id="SSF102114">
    <property type="entry name" value="Radical SAM enzymes"/>
    <property type="match status" value="1"/>
</dbReference>
<dbReference type="AlphaFoldDB" id="A0A1G2C125"/>
<comment type="caution">
    <text evidence="11">Lacks conserved residue(s) required for the propagation of feature annotation.</text>
</comment>
<feature type="binding site" evidence="11">
    <location>
        <position position="182"/>
    </location>
    <ligand>
        <name>S-adenosyl-L-methionine</name>
        <dbReference type="ChEBI" id="CHEBI:59789"/>
    </ligand>
</feature>
<keyword evidence="9 11" id="KW-0408">Iron</keyword>
<gene>
    <name evidence="11" type="primary">rlmN</name>
    <name evidence="13" type="ORF">A2406_04305</name>
</gene>
<comment type="catalytic activity">
    <reaction evidence="11">
        <text>adenosine(2503) in 23S rRNA + 2 reduced [2Fe-2S]-[ferredoxin] + 2 S-adenosyl-L-methionine = 2-methyladenosine(2503) in 23S rRNA + 5'-deoxyadenosine + L-methionine + 2 oxidized [2Fe-2S]-[ferredoxin] + S-adenosyl-L-homocysteine</text>
        <dbReference type="Rhea" id="RHEA:42916"/>
        <dbReference type="Rhea" id="RHEA-COMP:10000"/>
        <dbReference type="Rhea" id="RHEA-COMP:10001"/>
        <dbReference type="Rhea" id="RHEA-COMP:10152"/>
        <dbReference type="Rhea" id="RHEA-COMP:10282"/>
        <dbReference type="ChEBI" id="CHEBI:17319"/>
        <dbReference type="ChEBI" id="CHEBI:33737"/>
        <dbReference type="ChEBI" id="CHEBI:33738"/>
        <dbReference type="ChEBI" id="CHEBI:57844"/>
        <dbReference type="ChEBI" id="CHEBI:57856"/>
        <dbReference type="ChEBI" id="CHEBI:59789"/>
        <dbReference type="ChEBI" id="CHEBI:74411"/>
        <dbReference type="ChEBI" id="CHEBI:74497"/>
        <dbReference type="EC" id="2.1.1.192"/>
    </reaction>
</comment>
<protein>
    <recommendedName>
        <fullName evidence="11">Probable dual-specificity RNA methyltransferase RlmN</fullName>
        <ecNumber evidence="11">2.1.1.192</ecNumber>
    </recommendedName>
    <alternativeName>
        <fullName evidence="11">23S rRNA (adenine(2503)-C(2))-methyltransferase</fullName>
    </alternativeName>
    <alternativeName>
        <fullName evidence="11">23S rRNA m2A2503 methyltransferase</fullName>
    </alternativeName>
    <alternativeName>
        <fullName evidence="11">Ribosomal RNA large subunit methyltransferase N</fullName>
    </alternativeName>
    <alternativeName>
        <fullName evidence="11">tRNA (adenine(37)-C(2))-methyltransferase</fullName>
    </alternativeName>
    <alternativeName>
        <fullName evidence="11">tRNA m2A37 methyltransferase</fullName>
    </alternativeName>
</protein>
<keyword evidence="7 11" id="KW-0949">S-adenosyl-L-methionine</keyword>
<feature type="binding site" evidence="11">
    <location>
        <begin position="152"/>
        <end position="153"/>
    </location>
    <ligand>
        <name>S-adenosyl-L-methionine</name>
        <dbReference type="ChEBI" id="CHEBI:59789"/>
    </ligand>
</feature>
<dbReference type="InterPro" id="IPR004383">
    <property type="entry name" value="rRNA_lsu_MTrfase_RlmN/Cfr"/>
</dbReference>
<dbReference type="SFLD" id="SFLDS00029">
    <property type="entry name" value="Radical_SAM"/>
    <property type="match status" value="1"/>
</dbReference>
<dbReference type="PROSITE" id="PS51918">
    <property type="entry name" value="RADICAL_SAM"/>
    <property type="match status" value="1"/>
</dbReference>
<dbReference type="GO" id="GO:0051539">
    <property type="term" value="F:4 iron, 4 sulfur cluster binding"/>
    <property type="evidence" value="ECO:0007669"/>
    <property type="project" value="UniProtKB-UniRule"/>
</dbReference>
<comment type="miscellaneous">
    <text evidence="11">Reaction proceeds by a ping-pong mechanism involving intermediate methylation of a conserved cysteine residue.</text>
</comment>
<comment type="catalytic activity">
    <reaction evidence="11">
        <text>adenosine(37) in tRNA + 2 reduced [2Fe-2S]-[ferredoxin] + 2 S-adenosyl-L-methionine = 2-methyladenosine(37) in tRNA + 5'-deoxyadenosine + L-methionine + 2 oxidized [2Fe-2S]-[ferredoxin] + S-adenosyl-L-homocysteine</text>
        <dbReference type="Rhea" id="RHEA:43332"/>
        <dbReference type="Rhea" id="RHEA-COMP:10000"/>
        <dbReference type="Rhea" id="RHEA-COMP:10001"/>
        <dbReference type="Rhea" id="RHEA-COMP:10162"/>
        <dbReference type="Rhea" id="RHEA-COMP:10485"/>
        <dbReference type="ChEBI" id="CHEBI:17319"/>
        <dbReference type="ChEBI" id="CHEBI:33737"/>
        <dbReference type="ChEBI" id="CHEBI:33738"/>
        <dbReference type="ChEBI" id="CHEBI:57844"/>
        <dbReference type="ChEBI" id="CHEBI:57856"/>
        <dbReference type="ChEBI" id="CHEBI:59789"/>
        <dbReference type="ChEBI" id="CHEBI:74411"/>
        <dbReference type="ChEBI" id="CHEBI:74497"/>
        <dbReference type="EC" id="2.1.1.192"/>
    </reaction>
</comment>
<dbReference type="GO" id="GO:0005737">
    <property type="term" value="C:cytoplasm"/>
    <property type="evidence" value="ECO:0007669"/>
    <property type="project" value="UniProtKB-SubCell"/>
</dbReference>
<dbReference type="Gene3D" id="3.20.20.70">
    <property type="entry name" value="Aldolase class I"/>
    <property type="match status" value="1"/>
</dbReference>
<dbReference type="Gene3D" id="1.10.150.530">
    <property type="match status" value="1"/>
</dbReference>
<evidence type="ECO:0000256" key="6">
    <source>
        <dbReference type="ARBA" id="ARBA00022679"/>
    </source>
</evidence>
<dbReference type="FunFam" id="3.20.20.70:FF:000014">
    <property type="entry name" value="Probable dual-specificity RNA methyltransferase RlmN"/>
    <property type="match status" value="1"/>
</dbReference>
<dbReference type="GO" id="GO:0046872">
    <property type="term" value="F:metal ion binding"/>
    <property type="evidence" value="ECO:0007669"/>
    <property type="project" value="UniProtKB-KW"/>
</dbReference>
<evidence type="ECO:0000256" key="4">
    <source>
        <dbReference type="ARBA" id="ARBA00022552"/>
    </source>
</evidence>
<keyword evidence="5 11" id="KW-0489">Methyltransferase</keyword>
<keyword evidence="6 11" id="KW-0808">Transferase</keyword>
<keyword evidence="11" id="KW-0819">tRNA processing</keyword>
<dbReference type="Pfam" id="PF04055">
    <property type="entry name" value="Radical_SAM"/>
    <property type="match status" value="1"/>
</dbReference>
<keyword evidence="3 11" id="KW-0963">Cytoplasm</keyword>
<dbReference type="HAMAP" id="MF_01849">
    <property type="entry name" value="RNA_methyltr_RlmN"/>
    <property type="match status" value="1"/>
</dbReference>
<name>A0A1G2C125_9BACT</name>
<evidence type="ECO:0000256" key="2">
    <source>
        <dbReference type="ARBA" id="ARBA00022485"/>
    </source>
</evidence>
<dbReference type="InterPro" id="IPR007197">
    <property type="entry name" value="rSAM"/>
</dbReference>
<accession>A0A1G2C125</accession>
<feature type="binding site" evidence="11">
    <location>
        <position position="106"/>
    </location>
    <ligand>
        <name>[4Fe-4S] cluster</name>
        <dbReference type="ChEBI" id="CHEBI:49883"/>
        <note>4Fe-4S-S-AdoMet</note>
    </ligand>
</feature>
<dbReference type="PIRSF" id="PIRSF006004">
    <property type="entry name" value="CHP00048"/>
    <property type="match status" value="1"/>
</dbReference>
<dbReference type="GO" id="GO:0019843">
    <property type="term" value="F:rRNA binding"/>
    <property type="evidence" value="ECO:0007669"/>
    <property type="project" value="UniProtKB-UniRule"/>
</dbReference>
<dbReference type="PANTHER" id="PTHR30544:SF5">
    <property type="entry name" value="RADICAL SAM CORE DOMAIN-CONTAINING PROTEIN"/>
    <property type="match status" value="1"/>
</dbReference>
<proteinExistence type="inferred from homology"/>
<evidence type="ECO:0000313" key="14">
    <source>
        <dbReference type="Proteomes" id="UP000177626"/>
    </source>
</evidence>
<feature type="binding site" evidence="11">
    <location>
        <position position="109"/>
    </location>
    <ligand>
        <name>[4Fe-4S] cluster</name>
        <dbReference type="ChEBI" id="CHEBI:49883"/>
        <note>4Fe-4S-S-AdoMet</note>
    </ligand>
</feature>
<feature type="active site" description="S-methylcysteine intermediate" evidence="11">
    <location>
        <position position="322"/>
    </location>
</feature>
<evidence type="ECO:0000313" key="13">
    <source>
        <dbReference type="EMBL" id="OGY94499.1"/>
    </source>
</evidence>
<comment type="cofactor">
    <cofactor evidence="11">
        <name>[4Fe-4S] cluster</name>
        <dbReference type="ChEBI" id="CHEBI:49883"/>
    </cofactor>
    <text evidence="11">Binds 1 [4Fe-4S] cluster. The cluster is coordinated with 3 cysteines and an exchangeable S-adenosyl-L-methionine.</text>
</comment>
<keyword evidence="4 11" id="KW-0698">rRNA processing</keyword>
<evidence type="ECO:0000256" key="8">
    <source>
        <dbReference type="ARBA" id="ARBA00022723"/>
    </source>
</evidence>
<dbReference type="InterPro" id="IPR013785">
    <property type="entry name" value="Aldolase_TIM"/>
</dbReference>
<comment type="similarity">
    <text evidence="11">Belongs to the radical SAM superfamily. RlmN family.</text>
</comment>
<dbReference type="NCBIfam" id="TIGR00048">
    <property type="entry name" value="rRNA_mod_RlmN"/>
    <property type="match status" value="1"/>
</dbReference>
<dbReference type="SFLD" id="SFLDG01062">
    <property type="entry name" value="methyltransferase_(Class_A)"/>
    <property type="match status" value="1"/>
</dbReference>
<dbReference type="GO" id="GO:0000049">
    <property type="term" value="F:tRNA binding"/>
    <property type="evidence" value="ECO:0007669"/>
    <property type="project" value="UniProtKB-UniRule"/>
</dbReference>
<keyword evidence="8 11" id="KW-0479">Metal-binding</keyword>
<dbReference type="InterPro" id="IPR040072">
    <property type="entry name" value="Methyltransferase_A"/>
</dbReference>
<comment type="caution">
    <text evidence="13">The sequence shown here is derived from an EMBL/GenBank/DDBJ whole genome shotgun (WGS) entry which is preliminary data.</text>
</comment>
<evidence type="ECO:0000256" key="3">
    <source>
        <dbReference type="ARBA" id="ARBA00022490"/>
    </source>
</evidence>
<feature type="binding site" evidence="11">
    <location>
        <begin position="205"/>
        <end position="207"/>
    </location>
    <ligand>
        <name>S-adenosyl-L-methionine</name>
        <dbReference type="ChEBI" id="CHEBI:59789"/>
    </ligand>
</feature>
<organism evidence="13 14">
    <name type="scientific">Candidatus Komeilibacteria bacterium RIFOXYC1_FULL_37_11</name>
    <dbReference type="NCBI Taxonomy" id="1798555"/>
    <lineage>
        <taxon>Bacteria</taxon>
        <taxon>Candidatus Komeiliibacteriota</taxon>
    </lineage>
</organism>
<sequence length="332" mass="37398">MNLEKIYKILEDQPKYRIQQVKDAIFKTLASNWSDVSNISKELKAKLNKECPLEINGQIFSSKSTRTIKALITLADGLQIETVLLSHKDGRHTVCVSTQVGCPLRCKFCATGKLGLKRNLEVGEMLEQVLFFSRLLKQENMRVSNVVFMGMGEPFLNYSKTIKAIHYLNEDLLIGARHISVSTSGLIPGIEKLSREKMQINLAVSLHAPNQKLRSDLMPISKRFPLDSLLKAVDKYIGKTGRRVMFEYLMIKGVNDSPELARELAGLMNKPLYVVNLIAYNPTDVFRPSDKRTIENFRGILEKEGVAVTQRYSFGQDIDAACGQLANKGQCR</sequence>
<feature type="active site" description="Proton acceptor" evidence="11">
    <location>
        <position position="81"/>
    </location>
</feature>
<dbReference type="PANTHER" id="PTHR30544">
    <property type="entry name" value="23S RRNA METHYLTRANSFERASE"/>
    <property type="match status" value="1"/>
</dbReference>
<comment type="function">
    <text evidence="11">Specifically methylates position 2 of adenine 2503 in 23S rRNA and position 2 of adenine 37 in tRNAs.</text>
</comment>
<dbReference type="Proteomes" id="UP000177626">
    <property type="component" value="Unassembled WGS sequence"/>
</dbReference>
<dbReference type="GO" id="GO:0002935">
    <property type="term" value="F:tRNA (adenine(37)-C2)-methyltransferase activity"/>
    <property type="evidence" value="ECO:0007669"/>
    <property type="project" value="UniProtKB-UniRule"/>
</dbReference>
<keyword evidence="10 11" id="KW-0411">Iron-sulfur</keyword>
<dbReference type="GO" id="GO:0030488">
    <property type="term" value="P:tRNA methylation"/>
    <property type="evidence" value="ECO:0007669"/>
    <property type="project" value="UniProtKB-UniRule"/>
</dbReference>
<evidence type="ECO:0000256" key="5">
    <source>
        <dbReference type="ARBA" id="ARBA00022603"/>
    </source>
</evidence>
<evidence type="ECO:0000256" key="7">
    <source>
        <dbReference type="ARBA" id="ARBA00022691"/>
    </source>
</evidence>
<evidence type="ECO:0000256" key="11">
    <source>
        <dbReference type="HAMAP-Rule" id="MF_01849"/>
    </source>
</evidence>
<reference evidence="13 14" key="1">
    <citation type="journal article" date="2016" name="Nat. Commun.">
        <title>Thousands of microbial genomes shed light on interconnected biogeochemical processes in an aquifer system.</title>
        <authorList>
            <person name="Anantharaman K."/>
            <person name="Brown C.T."/>
            <person name="Hug L.A."/>
            <person name="Sharon I."/>
            <person name="Castelle C.J."/>
            <person name="Probst A.J."/>
            <person name="Thomas B.C."/>
            <person name="Singh A."/>
            <person name="Wilkins M.J."/>
            <person name="Karaoz U."/>
            <person name="Brodie E.L."/>
            <person name="Williams K.H."/>
            <person name="Hubbard S.S."/>
            <person name="Banfield J.F."/>
        </authorList>
    </citation>
    <scope>NUCLEOTIDE SEQUENCE [LARGE SCALE GENOMIC DNA]</scope>
</reference>
<keyword evidence="11" id="KW-1015">Disulfide bond</keyword>
<comment type="subcellular location">
    <subcellularLocation>
        <location evidence="1 11">Cytoplasm</location>
    </subcellularLocation>
</comment>
<feature type="domain" description="Radical SAM core" evidence="12">
    <location>
        <begin position="88"/>
        <end position="319"/>
    </location>
</feature>
<dbReference type="GO" id="GO:0070040">
    <property type="term" value="F:rRNA (adenine(2503)-C2-)-methyltransferase activity"/>
    <property type="evidence" value="ECO:0007669"/>
    <property type="project" value="UniProtKB-UniRule"/>
</dbReference>
<dbReference type="SFLD" id="SFLDF00275">
    <property type="entry name" value="adenosine_C2_methyltransferase"/>
    <property type="match status" value="1"/>
</dbReference>
<evidence type="ECO:0000259" key="12">
    <source>
        <dbReference type="PROSITE" id="PS51918"/>
    </source>
</evidence>